<gene>
    <name evidence="1" type="ORF">J1777_13875</name>
</gene>
<comment type="caution">
    <text evidence="1">The sequence shown here is derived from an EMBL/GenBank/DDBJ whole genome shotgun (WGS) entry which is preliminary data.</text>
</comment>
<protein>
    <submittedName>
        <fullName evidence="1">Twin-arginine translocation signal domain-containing protein</fullName>
    </submittedName>
</protein>
<dbReference type="Proteomes" id="UP000664731">
    <property type="component" value="Unassembled WGS sequence"/>
</dbReference>
<keyword evidence="2" id="KW-1185">Reference proteome</keyword>
<organism evidence="1 2">
    <name type="scientific">Comamonas denitrificans</name>
    <dbReference type="NCBI Taxonomy" id="117506"/>
    <lineage>
        <taxon>Bacteria</taxon>
        <taxon>Pseudomonadati</taxon>
        <taxon>Pseudomonadota</taxon>
        <taxon>Betaproteobacteria</taxon>
        <taxon>Burkholderiales</taxon>
        <taxon>Comamonadaceae</taxon>
        <taxon>Comamonas</taxon>
    </lineage>
</organism>
<accession>A0A939KBG7</accession>
<sequence length="184" mass="19792">MLNTITTSRRGFMQLSATSAAALTLGASVAGLTGCSKVPTANGYKVLRPGDIEILRAVAPVILSGSYPGSLAADGEAVLLRSLDKVVLTLQDYARSQLVMLFDALQVAPIRALMGAPWTAWSDMQPADIEAFLQDWKTSRIQLKRMGYASLCKLVTMCWYSQPSTFAFSGYPGMPQRIPASDPV</sequence>
<dbReference type="NCBIfam" id="TIGR01409">
    <property type="entry name" value="TAT_signal_seq"/>
    <property type="match status" value="1"/>
</dbReference>
<dbReference type="AlphaFoldDB" id="A0A939KBG7"/>
<dbReference type="PROSITE" id="PS51318">
    <property type="entry name" value="TAT"/>
    <property type="match status" value="1"/>
</dbReference>
<dbReference type="InterPro" id="IPR006311">
    <property type="entry name" value="TAT_signal"/>
</dbReference>
<evidence type="ECO:0000313" key="1">
    <source>
        <dbReference type="EMBL" id="MBO1250890.1"/>
    </source>
</evidence>
<dbReference type="InterPro" id="IPR019546">
    <property type="entry name" value="TAT_signal_bac_arc"/>
</dbReference>
<reference evidence="1" key="1">
    <citation type="submission" date="2021-03" db="EMBL/GenBank/DDBJ databases">
        <title>Comamonas denitrificans.</title>
        <authorList>
            <person name="Finster K."/>
        </authorList>
    </citation>
    <scope>NUCLEOTIDE SEQUENCE</scope>
    <source>
        <strain evidence="1">MM2021_4</strain>
    </source>
</reference>
<dbReference type="RefSeq" id="WP_207576263.1">
    <property type="nucleotide sequence ID" value="NZ_JAFNME010000055.1"/>
</dbReference>
<evidence type="ECO:0000313" key="2">
    <source>
        <dbReference type="Proteomes" id="UP000664731"/>
    </source>
</evidence>
<proteinExistence type="predicted"/>
<name>A0A939KBG7_9BURK</name>
<dbReference type="EMBL" id="JAFNME010000055">
    <property type="protein sequence ID" value="MBO1250890.1"/>
    <property type="molecule type" value="Genomic_DNA"/>
</dbReference>